<dbReference type="EMBL" id="JXBX01000009">
    <property type="protein sequence ID" value="KJY53600.1"/>
    <property type="molecule type" value="Genomic_DNA"/>
</dbReference>
<reference evidence="1 2" key="1">
    <citation type="submission" date="2014-12" db="EMBL/GenBank/DDBJ databases">
        <title>Comparative genomics of the lactic acid bacteria isolated from the honey bee gut.</title>
        <authorList>
            <person name="Ellegaard K.M."/>
            <person name="Tamarit D."/>
            <person name="Javelind E."/>
            <person name="Olofsson T."/>
            <person name="Andersson S.G."/>
            <person name="Vasquez A."/>
        </authorList>
    </citation>
    <scope>NUCLEOTIDE SEQUENCE [LARGE SCALE GENOMIC DNA]</scope>
    <source>
        <strain evidence="1 2">Bma6</strain>
    </source>
</reference>
<comment type="caution">
    <text evidence="1">The sequence shown here is derived from an EMBL/GenBank/DDBJ whole genome shotgun (WGS) entry which is preliminary data.</text>
</comment>
<gene>
    <name evidence="1" type="ORF">JF68_09590</name>
</gene>
<dbReference type="RefSeq" id="WP_156149494.1">
    <property type="nucleotide sequence ID" value="NZ_KQ033865.1"/>
</dbReference>
<dbReference type="AlphaFoldDB" id="A0ABD4AER6"/>
<evidence type="ECO:0000313" key="1">
    <source>
        <dbReference type="EMBL" id="KJY53600.1"/>
    </source>
</evidence>
<accession>A0ABD4AER6</accession>
<protein>
    <submittedName>
        <fullName evidence="1">Uncharacterized protein</fullName>
    </submittedName>
</protein>
<dbReference type="Proteomes" id="UP000033652">
    <property type="component" value="Unassembled WGS sequence"/>
</dbReference>
<evidence type="ECO:0000313" key="2">
    <source>
        <dbReference type="Proteomes" id="UP000033652"/>
    </source>
</evidence>
<sequence length="395" mass="45087">MCDKGQQYSASFTLSRAGGVRWFDQKVTYDNLAQVASAVLYRDKKKDAFSRSDIQQCLSLNDALTRKYGKPSLTDENAQNEYDKFITQNLNVLAYAGVLSSEMRGGKRVYEVKEPDIIRDIAGDNDRCRIFLIEYIEWALRHFNWWHNIETYSNSEHRQEDMDKLKSQFTTLLINTMSLGKRGSLHPEIEAGRIFPKVINLLAYSLLVPGIKRGRVTNYPPSDFDLIYNRPNWRDSASRKPKQITRYAHKLQIGSLAEHVSRQNSLSKLKDRIRDYQGRNSEVLDSSGAKATNIHHIFPVHSYPTLAETPENMIALTPGQHYNQAHPNGDTGKVDLTFQRVCLAMKLETIKNSVTKADGMYSYKGLARVLEVGWGLNSVSPTYKSLFKAIRDHVD</sequence>
<proteinExistence type="predicted"/>
<name>A0ABD4AER6_9BIFI</name>
<organism evidence="1 2">
    <name type="scientific">Bifidobacterium coryneforme</name>
    <dbReference type="NCBI Taxonomy" id="1687"/>
    <lineage>
        <taxon>Bacteria</taxon>
        <taxon>Bacillati</taxon>
        <taxon>Actinomycetota</taxon>
        <taxon>Actinomycetes</taxon>
        <taxon>Bifidobacteriales</taxon>
        <taxon>Bifidobacteriaceae</taxon>
        <taxon>Bifidobacterium</taxon>
    </lineage>
</organism>